<reference evidence="3" key="3">
    <citation type="submission" date="2020-05" db="UniProtKB">
        <authorList>
            <consortium name="EnsemblMetazoa"/>
        </authorList>
    </citation>
    <scope>IDENTIFICATION</scope>
    <source>
        <strain evidence="3">Jacobina</strain>
    </source>
</reference>
<accession>A0A1B0C9H4</accession>
<reference evidence="2" key="2">
    <citation type="journal article" date="2020" name="BMC">
        <title>Leishmania infection induces a limited differential gene expression in the sand fly midgut.</title>
        <authorList>
            <person name="Coutinho-Abreu I.V."/>
            <person name="Serafim T.D."/>
            <person name="Meneses C."/>
            <person name="Kamhawi S."/>
            <person name="Oliveira F."/>
            <person name="Valenzuela J.G."/>
        </authorList>
    </citation>
    <scope>NUCLEOTIDE SEQUENCE</scope>
    <source>
        <strain evidence="2">Jacobina</strain>
        <tissue evidence="2">Midgut</tissue>
    </source>
</reference>
<evidence type="ECO:0000256" key="1">
    <source>
        <dbReference type="SAM" id="MobiDB-lite"/>
    </source>
</evidence>
<proteinExistence type="predicted"/>
<dbReference type="Proteomes" id="UP000092461">
    <property type="component" value="Unassembled WGS sequence"/>
</dbReference>
<feature type="compositionally biased region" description="Basic and acidic residues" evidence="1">
    <location>
        <begin position="222"/>
        <end position="263"/>
    </location>
</feature>
<evidence type="ECO:0000313" key="3">
    <source>
        <dbReference type="EnsemblMetazoa" id="LLOJ000596-PA"/>
    </source>
</evidence>
<feature type="compositionally biased region" description="Basic and acidic residues" evidence="1">
    <location>
        <begin position="138"/>
        <end position="148"/>
    </location>
</feature>
<feature type="compositionally biased region" description="Basic and acidic residues" evidence="1">
    <location>
        <begin position="188"/>
        <end position="203"/>
    </location>
</feature>
<dbReference type="AlphaFoldDB" id="A0A1B0C9H4"/>
<feature type="region of interest" description="Disordered" evidence="1">
    <location>
        <begin position="126"/>
        <end position="151"/>
    </location>
</feature>
<evidence type="ECO:0000313" key="2">
    <source>
        <dbReference type="EMBL" id="MBC1172178.1"/>
    </source>
</evidence>
<dbReference type="VEuPathDB" id="VectorBase:LLONM1_007470"/>
<organism evidence="3 4">
    <name type="scientific">Lutzomyia longipalpis</name>
    <name type="common">Sand fly</name>
    <dbReference type="NCBI Taxonomy" id="7200"/>
    <lineage>
        <taxon>Eukaryota</taxon>
        <taxon>Metazoa</taxon>
        <taxon>Ecdysozoa</taxon>
        <taxon>Arthropoda</taxon>
        <taxon>Hexapoda</taxon>
        <taxon>Insecta</taxon>
        <taxon>Pterygota</taxon>
        <taxon>Neoptera</taxon>
        <taxon>Endopterygota</taxon>
        <taxon>Diptera</taxon>
        <taxon>Nematocera</taxon>
        <taxon>Psychodoidea</taxon>
        <taxon>Psychodidae</taxon>
        <taxon>Lutzomyia</taxon>
        <taxon>Lutzomyia</taxon>
    </lineage>
</organism>
<evidence type="ECO:0000313" key="4">
    <source>
        <dbReference type="Proteomes" id="UP000092461"/>
    </source>
</evidence>
<feature type="region of interest" description="Disordered" evidence="1">
    <location>
        <begin position="172"/>
        <end position="292"/>
    </location>
</feature>
<reference evidence="4" key="1">
    <citation type="submission" date="2012-05" db="EMBL/GenBank/DDBJ databases">
        <title>Whole Genome Assembly of Lutzomyia longipalpis.</title>
        <authorList>
            <person name="Richards S."/>
            <person name="Qu C."/>
            <person name="Dillon R."/>
            <person name="Worley K."/>
            <person name="Scherer S."/>
            <person name="Batterton M."/>
            <person name="Taylor A."/>
            <person name="Hawes A."/>
            <person name="Hernandez B."/>
            <person name="Kovar C."/>
            <person name="Mandapat C."/>
            <person name="Pham C."/>
            <person name="Qu C."/>
            <person name="Jing C."/>
            <person name="Bess C."/>
            <person name="Bandaranaike D."/>
            <person name="Ngo D."/>
            <person name="Ongeri F."/>
            <person name="Arias F."/>
            <person name="Lara F."/>
            <person name="Weissenberger G."/>
            <person name="Kamau G."/>
            <person name="Han H."/>
            <person name="Shen H."/>
            <person name="Dinh H."/>
            <person name="Khalil I."/>
            <person name="Jones J."/>
            <person name="Shafer J."/>
            <person name="Jayaseelan J."/>
            <person name="Quiroz J."/>
            <person name="Blankenburg K."/>
            <person name="Nguyen L."/>
            <person name="Jackson L."/>
            <person name="Francisco L."/>
            <person name="Tang L.-Y."/>
            <person name="Pu L.-L."/>
            <person name="Perales L."/>
            <person name="Lorensuhewa L."/>
            <person name="Munidasa M."/>
            <person name="Coyle M."/>
            <person name="Taylor M."/>
            <person name="Puazo M."/>
            <person name="Firestine M."/>
            <person name="Scheel M."/>
            <person name="Javaid M."/>
            <person name="Wang M."/>
            <person name="Li M."/>
            <person name="Tabassum N."/>
            <person name="Saada N."/>
            <person name="Osuji N."/>
            <person name="Aqrawi P."/>
            <person name="Fu Q."/>
            <person name="Thornton R."/>
            <person name="Raj R."/>
            <person name="Goodspeed R."/>
            <person name="Mata R."/>
            <person name="Najjar R."/>
            <person name="Gubbala S."/>
            <person name="Lee S."/>
            <person name="Denson S."/>
            <person name="Patil S."/>
            <person name="Macmil S."/>
            <person name="Qi S."/>
            <person name="Matskevitch T."/>
            <person name="Palculict T."/>
            <person name="Mathew T."/>
            <person name="Vee V."/>
            <person name="Velamala V."/>
            <person name="Korchina V."/>
            <person name="Cai W."/>
            <person name="Liu W."/>
            <person name="Dai W."/>
            <person name="Zou X."/>
            <person name="Zhu Y."/>
            <person name="Zhang Y."/>
            <person name="Wu Y.-Q."/>
            <person name="Xin Y."/>
            <person name="Nazarath L."/>
            <person name="Kovar C."/>
            <person name="Han Y."/>
            <person name="Muzny D."/>
            <person name="Gibbs R."/>
        </authorList>
    </citation>
    <scope>NUCLEOTIDE SEQUENCE [LARGE SCALE GENOMIC DNA]</scope>
    <source>
        <strain evidence="4">Jacobina</strain>
    </source>
</reference>
<protein>
    <submittedName>
        <fullName evidence="2">Putative golgin subfamily protein</fullName>
    </submittedName>
</protein>
<dbReference type="EnsemblMetazoa" id="LLOJ000596-RA">
    <property type="protein sequence ID" value="LLOJ000596-PA"/>
    <property type="gene ID" value="LLOJ000596"/>
</dbReference>
<feature type="region of interest" description="Disordered" evidence="1">
    <location>
        <begin position="570"/>
        <end position="598"/>
    </location>
</feature>
<sequence length="598" mass="69137">MGTLINFPQTTHQQVVHLMSNLAEMVIKEPPCDIYVFAQKYFEGLLVERDGGEDREYETLRYCAMLIKKSPQGEMNFEKKITRRRRIDFIGLYRKHSEERKNPPGGLQDNDDRFIDREVGCLPEIPKETQKEEEEGSIADKEISEEKTLNGQEEEILGVEKKEFKELVNNEGKMKISEDEKETLEEQEEKKIPSEQEENKLDVEEGFTEIPDDENNEIIIDGDVKEIPKEILNKLEEQRAQNDQEDQRIQNKQEEQKLQKEQEEEKEAQNGQEDQITPKEAKEKPPKPHRGPLKLYRELQQNSFDAIAEDDELQMKPDSQEHTQEVTQEITQEITQEAMANDEEFTDNNHLELIPKIPSQDVLIVNQMIQIFLPNSMATSFGEILKEKDLEEVELIPYRSQNHAHPVKFSILAWNDYGMVFSVECGNDSSEVIVFLLRMPNEEEAHNGESPLLKAIEYGTDSPKFEVDSEIFRGFLMKFLDSFYPHGAYQQLTFAPFARAEGPEDSVANRSEILALEYKEATEIHQEINAQLEESSGNSPEIESFHEASPSVEKSLGFFRLGNEGRRCNETHQLFRPRSAPVVPKVPKHLRQRVKSAK</sequence>
<dbReference type="EMBL" id="GITU01003475">
    <property type="protein sequence ID" value="MBC1172178.1"/>
    <property type="molecule type" value="Transcribed_RNA"/>
</dbReference>
<dbReference type="EMBL" id="AJWK01002349">
    <property type="status" value="NOT_ANNOTATED_CDS"/>
    <property type="molecule type" value="Genomic_DNA"/>
</dbReference>
<feature type="compositionally biased region" description="Basic residues" evidence="1">
    <location>
        <begin position="586"/>
        <end position="598"/>
    </location>
</feature>
<feature type="compositionally biased region" description="Acidic residues" evidence="1">
    <location>
        <begin position="204"/>
        <end position="216"/>
    </location>
</feature>
<keyword evidence="4" id="KW-1185">Reference proteome</keyword>
<dbReference type="VEuPathDB" id="VectorBase:LLOJ000596"/>
<feature type="compositionally biased region" description="Basic and acidic residues" evidence="1">
    <location>
        <begin position="276"/>
        <end position="286"/>
    </location>
</feature>
<name>A0A1B0C9H4_LUTLO</name>